<dbReference type="Gene3D" id="3.20.20.190">
    <property type="entry name" value="Phosphatidylinositol (PI) phosphodiesterase"/>
    <property type="match status" value="1"/>
</dbReference>
<dbReference type="GO" id="GO:0006629">
    <property type="term" value="P:lipid metabolic process"/>
    <property type="evidence" value="ECO:0007669"/>
    <property type="project" value="InterPro"/>
</dbReference>
<proteinExistence type="predicted"/>
<sequence length="395" mass="44311">MSNPTPTPNPNPVTSFKMPNISRGQYFYITLSIVIFIVLLLFSWVANRLSLKTRSCNKLNIYWPTLTNTTYFNSPTTNTSGATTNTSGATVKTGSGFGIDSSHNKLINYHVKSAYNCCCGDGYKNNFVALCALEKCIANGCRFLDFEIYSYNNEPIIAASTANSNYIKETYNSLSLEEVLITIKEKAFNLTYTNCANDPLILNFRVMSTNLAMLKKMGDLIEKHLADADGVFTLETRKGPNLIFMEMSELYRKVIIICEFNPLPSIIDTNADLSKLKDYINLKAKGLFCNTFRYNQIASKKGSLSFIESTKTKYTIVLPNLDNSIINFDPALSFDTGCQAICMKHQNMDNSLLGYNALFKTKQNYCWFKKSRIELLNIDIPSVPDTTNLGVNPSF</sequence>
<keyword evidence="1" id="KW-1133">Transmembrane helix</keyword>
<dbReference type="InterPro" id="IPR017946">
    <property type="entry name" value="PLC-like_Pdiesterase_TIM-brl"/>
</dbReference>
<accession>A0A6C0KNI0</accession>
<name>A0A6C0KNI0_9ZZZZ</name>
<dbReference type="PROSITE" id="PS50007">
    <property type="entry name" value="PIPLC_X_DOMAIN"/>
    <property type="match status" value="1"/>
</dbReference>
<dbReference type="GO" id="GO:0004435">
    <property type="term" value="F:phosphatidylinositol-4,5-bisphosphate phospholipase C activity"/>
    <property type="evidence" value="ECO:0007669"/>
    <property type="project" value="InterPro"/>
</dbReference>
<feature type="transmembrane region" description="Helical" evidence="1">
    <location>
        <begin position="26"/>
        <end position="46"/>
    </location>
</feature>
<dbReference type="SUPFAM" id="SSF51695">
    <property type="entry name" value="PLC-like phosphodiesterases"/>
    <property type="match status" value="1"/>
</dbReference>
<evidence type="ECO:0000313" key="3">
    <source>
        <dbReference type="EMBL" id="QHU19552.1"/>
    </source>
</evidence>
<organism evidence="3">
    <name type="scientific">viral metagenome</name>
    <dbReference type="NCBI Taxonomy" id="1070528"/>
    <lineage>
        <taxon>unclassified sequences</taxon>
        <taxon>metagenomes</taxon>
        <taxon>organismal metagenomes</taxon>
    </lineage>
</organism>
<dbReference type="AlphaFoldDB" id="A0A6C0KNI0"/>
<feature type="domain" description="PI-PLC Y-box" evidence="2">
    <location>
        <begin position="327"/>
        <end position="368"/>
    </location>
</feature>
<evidence type="ECO:0000259" key="2">
    <source>
        <dbReference type="PROSITE" id="PS50008"/>
    </source>
</evidence>
<dbReference type="InterPro" id="IPR001711">
    <property type="entry name" value="PLipase_C_Pinositol-sp_Y"/>
</dbReference>
<keyword evidence="1" id="KW-0812">Transmembrane</keyword>
<reference evidence="3" key="1">
    <citation type="journal article" date="2020" name="Nature">
        <title>Giant virus diversity and host interactions through global metagenomics.</title>
        <authorList>
            <person name="Schulz F."/>
            <person name="Roux S."/>
            <person name="Paez-Espino D."/>
            <person name="Jungbluth S."/>
            <person name="Walsh D.A."/>
            <person name="Denef V.J."/>
            <person name="McMahon K.D."/>
            <person name="Konstantinidis K.T."/>
            <person name="Eloe-Fadrosh E.A."/>
            <person name="Kyrpides N.C."/>
            <person name="Woyke T."/>
        </authorList>
    </citation>
    <scope>NUCLEOTIDE SEQUENCE</scope>
    <source>
        <strain evidence="3">GVMAG-S-3300013014-113</strain>
    </source>
</reference>
<dbReference type="GO" id="GO:0035556">
    <property type="term" value="P:intracellular signal transduction"/>
    <property type="evidence" value="ECO:0007669"/>
    <property type="project" value="InterPro"/>
</dbReference>
<evidence type="ECO:0000256" key="1">
    <source>
        <dbReference type="SAM" id="Phobius"/>
    </source>
</evidence>
<protein>
    <recommendedName>
        <fullName evidence="2">PI-PLC Y-box domain-containing protein</fullName>
    </recommendedName>
</protein>
<keyword evidence="1" id="KW-0472">Membrane</keyword>
<dbReference type="EMBL" id="MN740952">
    <property type="protein sequence ID" value="QHU19552.1"/>
    <property type="molecule type" value="Genomic_DNA"/>
</dbReference>
<dbReference type="PROSITE" id="PS50008">
    <property type="entry name" value="PIPLC_Y_DOMAIN"/>
    <property type="match status" value="1"/>
</dbReference>